<dbReference type="PANTHER" id="PTHR14454:SF11">
    <property type="entry name" value="SERRANO, ISOFORM F"/>
    <property type="match status" value="1"/>
</dbReference>
<evidence type="ECO:0000313" key="4">
    <source>
        <dbReference type="EMBL" id="CAH0715152.1"/>
    </source>
</evidence>
<dbReference type="PANTHER" id="PTHR14454">
    <property type="entry name" value="GRB2-ASSOCIATED AND REGULATOR OF MAPK PROTEIN FAMILY MEMBER"/>
    <property type="match status" value="1"/>
</dbReference>
<proteinExistence type="predicted"/>
<name>A0A8J9VNY5_9NEOP</name>
<evidence type="ECO:0000259" key="3">
    <source>
        <dbReference type="Pfam" id="PF12736"/>
    </source>
</evidence>
<reference evidence="4" key="1">
    <citation type="submission" date="2021-12" db="EMBL/GenBank/DDBJ databases">
        <authorList>
            <person name="Martin H S."/>
        </authorList>
    </citation>
    <scope>NUCLEOTIDE SEQUENCE</scope>
</reference>
<dbReference type="AlphaFoldDB" id="A0A8J9VNY5"/>
<dbReference type="EMBL" id="OV170230">
    <property type="protein sequence ID" value="CAH0715152.1"/>
    <property type="molecule type" value="Genomic_DNA"/>
</dbReference>
<gene>
    <name evidence="4" type="ORF">BINO364_LOCUS2123</name>
</gene>
<feature type="region of interest" description="Disordered" evidence="2">
    <location>
        <begin position="487"/>
        <end position="520"/>
    </location>
</feature>
<dbReference type="InterPro" id="IPR025946">
    <property type="entry name" value="CABIT_dom"/>
</dbReference>
<evidence type="ECO:0000256" key="2">
    <source>
        <dbReference type="SAM" id="MobiDB-lite"/>
    </source>
</evidence>
<evidence type="ECO:0000256" key="1">
    <source>
        <dbReference type="ARBA" id="ARBA00022553"/>
    </source>
</evidence>
<keyword evidence="1" id="KW-0597">Phosphoprotein</keyword>
<feature type="non-terminal residue" evidence="4">
    <location>
        <position position="651"/>
    </location>
</feature>
<protein>
    <recommendedName>
        <fullName evidence="3">CABIT domain-containing protein</fullName>
    </recommendedName>
</protein>
<dbReference type="Pfam" id="PF12736">
    <property type="entry name" value="CABIT"/>
    <property type="match status" value="1"/>
</dbReference>
<feature type="compositionally biased region" description="Polar residues" evidence="2">
    <location>
        <begin position="545"/>
        <end position="557"/>
    </location>
</feature>
<feature type="region of interest" description="Disordered" evidence="2">
    <location>
        <begin position="427"/>
        <end position="459"/>
    </location>
</feature>
<feature type="region of interest" description="Disordered" evidence="2">
    <location>
        <begin position="543"/>
        <end position="572"/>
    </location>
</feature>
<evidence type="ECO:0000313" key="5">
    <source>
        <dbReference type="Proteomes" id="UP000838878"/>
    </source>
</evidence>
<dbReference type="Proteomes" id="UP000838878">
    <property type="component" value="Chromosome 10"/>
</dbReference>
<keyword evidence="5" id="KW-1185">Reference proteome</keyword>
<dbReference type="InterPro" id="IPR052281">
    <property type="entry name" value="GAREM"/>
</dbReference>
<organism evidence="4 5">
    <name type="scientific">Brenthis ino</name>
    <name type="common">lesser marbled fritillary</name>
    <dbReference type="NCBI Taxonomy" id="405034"/>
    <lineage>
        <taxon>Eukaryota</taxon>
        <taxon>Metazoa</taxon>
        <taxon>Ecdysozoa</taxon>
        <taxon>Arthropoda</taxon>
        <taxon>Hexapoda</taxon>
        <taxon>Insecta</taxon>
        <taxon>Pterygota</taxon>
        <taxon>Neoptera</taxon>
        <taxon>Endopterygota</taxon>
        <taxon>Lepidoptera</taxon>
        <taxon>Glossata</taxon>
        <taxon>Ditrysia</taxon>
        <taxon>Papilionoidea</taxon>
        <taxon>Nymphalidae</taxon>
        <taxon>Heliconiinae</taxon>
        <taxon>Argynnini</taxon>
        <taxon>Brenthis</taxon>
    </lineage>
</organism>
<sequence>MAATDGQVVVAACRWTDEGHYLREFVVKNRLPNVAKIIKGQYGGLGVPTLPSPGLQSTALIVSAGKRKKIIAQAIKLKEGRRMVSVGPRIAIPDSYKGYFELLSEEGRAVRCIEHVSELAKRKLEDGCLVREPVRVICAKTDLDGNITADGARNLPAGEVIMPRGETFLGKNKYLKCTDSKGDTILLSLDQRGKFSAIAKEENISGVHTAKTLLTKRLPITVRLVHGTPPRGLKSASHFVPELRLLSLFEEDHVFALPLQKEGNSLVALPLAAPLKMLRCKNEEQIKNFMEFARLIEKCNRLLVDVVDRIHVLDGKLGDPKRLLNAPLHAPPLIKTGYFLRRSASSDSANQHKYMNRHSHIYSSHRDENSIPDEYDEIDQIYDYVRGFAPLPKNIKASYCNEPTRHESAPASPAATPIHMPLITEIKPEPPPIETIPTKKPLNQKAEKRTRKSTATTKETPITVYKEKCSIAPAANLPKLYIKNSVNNNKGRPLLSQKSHSPTKEAPSPGTSPLRPLTKGDSPIFNIRYKSLSNIHQAMELDGTLDSSHSGGRTSGDSGNGPKLPEKRSRKISRPKSLTNLVWELTGSKESTYAVSLNFGPRCRIKIDTFATEIKRSEREEDELASFKLVTQCNIRLLSEVPHTADFIWSV</sequence>
<dbReference type="OrthoDB" id="6077228at2759"/>
<feature type="compositionally biased region" description="Polar residues" evidence="2">
    <location>
        <begin position="487"/>
        <end position="500"/>
    </location>
</feature>
<feature type="domain" description="CABIT" evidence="3">
    <location>
        <begin position="31"/>
        <end position="288"/>
    </location>
</feature>
<accession>A0A8J9VNY5</accession>